<reference evidence="2" key="1">
    <citation type="submission" date="2017-09" db="EMBL/GenBank/DDBJ databases">
        <authorList>
            <person name="Varghese N."/>
            <person name="Submissions S."/>
        </authorList>
    </citation>
    <scope>NUCLEOTIDE SEQUENCE [LARGE SCALE GENOMIC DNA]</scope>
    <source>
        <strain evidence="2">CGMCC 1.8913</strain>
    </source>
</reference>
<name>A0A285NYF6_9BACI</name>
<dbReference type="OrthoDB" id="2707038at2"/>
<gene>
    <name evidence="1" type="ORF">SAMN05421503_2444</name>
</gene>
<organism evidence="1 2">
    <name type="scientific">Terribacillus aidingensis</name>
    <dbReference type="NCBI Taxonomy" id="586416"/>
    <lineage>
        <taxon>Bacteria</taxon>
        <taxon>Bacillati</taxon>
        <taxon>Bacillota</taxon>
        <taxon>Bacilli</taxon>
        <taxon>Bacillales</taxon>
        <taxon>Bacillaceae</taxon>
        <taxon>Terribacillus</taxon>
    </lineage>
</organism>
<dbReference type="EMBL" id="OBEK01000003">
    <property type="protein sequence ID" value="SNZ14522.1"/>
    <property type="molecule type" value="Genomic_DNA"/>
</dbReference>
<dbReference type="Proteomes" id="UP000219356">
    <property type="component" value="Unassembled WGS sequence"/>
</dbReference>
<proteinExistence type="predicted"/>
<dbReference type="RefSeq" id="WP_097042498.1">
    <property type="nucleotide sequence ID" value="NZ_OBEK01000003.1"/>
</dbReference>
<evidence type="ECO:0000313" key="2">
    <source>
        <dbReference type="Proteomes" id="UP000219356"/>
    </source>
</evidence>
<evidence type="ECO:0000313" key="1">
    <source>
        <dbReference type="EMBL" id="SNZ14522.1"/>
    </source>
</evidence>
<keyword evidence="2" id="KW-1185">Reference proteome</keyword>
<dbReference type="AlphaFoldDB" id="A0A285NYF6"/>
<accession>A0A285NYF6</accession>
<protein>
    <submittedName>
        <fullName evidence="1">Uncharacterized protein</fullName>
    </submittedName>
</protein>
<sequence length="112" mass="12942">MEKAIVPKQVSQALDLHKLVWDKASSKTQALQFMALPFSEVKGTAAETLRKYAIKEPEKYMQAVLYGYEPRIEDKKDLANVIEIWVAKPYVDDERKDIEQFAGVITKHFQQQ</sequence>